<feature type="binding site" evidence="14">
    <location>
        <position position="212"/>
    </location>
    <ligand>
        <name>ATP</name>
        <dbReference type="ChEBI" id="CHEBI:30616"/>
    </ligand>
</feature>
<evidence type="ECO:0000256" key="1">
    <source>
        <dbReference type="ARBA" id="ARBA00022598"/>
    </source>
</evidence>
<keyword evidence="1 14" id="KW-0436">Ligase</keyword>
<feature type="binding site" evidence="14">
    <location>
        <position position="234"/>
    </location>
    <ligand>
        <name>ATP</name>
        <dbReference type="ChEBI" id="CHEBI:30616"/>
    </ligand>
</feature>
<dbReference type="GO" id="GO:0006310">
    <property type="term" value="P:DNA recombination"/>
    <property type="evidence" value="ECO:0007669"/>
    <property type="project" value="UniProtKB-UniRule"/>
</dbReference>
<evidence type="ECO:0000256" key="16">
    <source>
        <dbReference type="RuleBase" id="RU004196"/>
    </source>
</evidence>
<dbReference type="InterPro" id="IPR036599">
    <property type="entry name" value="DNA_ligase_N_sf"/>
</dbReference>
<keyword evidence="2 14" id="KW-0132">Cell division</keyword>
<evidence type="ECO:0000256" key="12">
    <source>
        <dbReference type="ARBA" id="ARBA00034003"/>
    </source>
</evidence>
<dbReference type="GO" id="GO:0006260">
    <property type="term" value="P:DNA replication"/>
    <property type="evidence" value="ECO:0007669"/>
    <property type="project" value="UniProtKB-UniRule"/>
</dbReference>
<feature type="domain" description="ATP-dependent DNA ligase family profile" evidence="17">
    <location>
        <begin position="316"/>
        <end position="430"/>
    </location>
</feature>
<dbReference type="GO" id="GO:0046872">
    <property type="term" value="F:metal ion binding"/>
    <property type="evidence" value="ECO:0007669"/>
    <property type="project" value="UniProtKB-KW"/>
</dbReference>
<evidence type="ECO:0000256" key="9">
    <source>
        <dbReference type="ARBA" id="ARBA00023172"/>
    </source>
</evidence>
<evidence type="ECO:0000256" key="10">
    <source>
        <dbReference type="ARBA" id="ARBA00023204"/>
    </source>
</evidence>
<keyword evidence="9 14" id="KW-0233">DNA recombination</keyword>
<evidence type="ECO:0000313" key="19">
    <source>
        <dbReference type="Proteomes" id="UP000199393"/>
    </source>
</evidence>
<dbReference type="Proteomes" id="UP000199393">
    <property type="component" value="Chromosome I"/>
</dbReference>
<evidence type="ECO:0000256" key="13">
    <source>
        <dbReference type="ARBA" id="ARBA00054532"/>
    </source>
</evidence>
<dbReference type="GO" id="GO:0003910">
    <property type="term" value="F:DNA ligase (ATP) activity"/>
    <property type="evidence" value="ECO:0007669"/>
    <property type="project" value="UniProtKB-UniRule"/>
</dbReference>
<feature type="binding site" evidence="14">
    <location>
        <position position="318"/>
    </location>
    <ligand>
        <name>ATP</name>
        <dbReference type="ChEBI" id="CHEBI:30616"/>
    </ligand>
</feature>
<dbReference type="PANTHER" id="PTHR45674">
    <property type="entry name" value="DNA LIGASE 1/3 FAMILY MEMBER"/>
    <property type="match status" value="1"/>
</dbReference>
<keyword evidence="3 14" id="KW-0235">DNA replication</keyword>
<organism evidence="18 19">
    <name type="scientific">Micromonospora krabiensis</name>
    <dbReference type="NCBI Taxonomy" id="307121"/>
    <lineage>
        <taxon>Bacteria</taxon>
        <taxon>Bacillati</taxon>
        <taxon>Actinomycetota</taxon>
        <taxon>Actinomycetes</taxon>
        <taxon>Micromonosporales</taxon>
        <taxon>Micromonosporaceae</taxon>
        <taxon>Micromonospora</taxon>
    </lineage>
</organism>
<dbReference type="Pfam" id="PF01068">
    <property type="entry name" value="DNA_ligase_A_M"/>
    <property type="match status" value="1"/>
</dbReference>
<dbReference type="Gene3D" id="1.10.3260.10">
    <property type="entry name" value="DNA ligase, ATP-dependent, N-terminal domain"/>
    <property type="match status" value="1"/>
</dbReference>
<evidence type="ECO:0000256" key="5">
    <source>
        <dbReference type="ARBA" id="ARBA00022741"/>
    </source>
</evidence>
<dbReference type="PROSITE" id="PS00697">
    <property type="entry name" value="DNA_LIGASE_A1"/>
    <property type="match status" value="1"/>
</dbReference>
<dbReference type="SUPFAM" id="SSF117018">
    <property type="entry name" value="ATP-dependent DNA ligase DNA-binding domain"/>
    <property type="match status" value="1"/>
</dbReference>
<evidence type="ECO:0000256" key="7">
    <source>
        <dbReference type="ARBA" id="ARBA00022840"/>
    </source>
</evidence>
<feature type="active site" description="N6-AMP-lysine intermediate" evidence="14">
    <location>
        <position position="214"/>
    </location>
</feature>
<evidence type="ECO:0000259" key="17">
    <source>
        <dbReference type="PROSITE" id="PS50160"/>
    </source>
</evidence>
<feature type="binding site" evidence="14">
    <location>
        <position position="390"/>
    </location>
    <ligand>
        <name>ATP</name>
        <dbReference type="ChEBI" id="CHEBI:30616"/>
    </ligand>
</feature>
<dbReference type="InterPro" id="IPR012340">
    <property type="entry name" value="NA-bd_OB-fold"/>
</dbReference>
<sequence length="530" mass="55311">MRIVRFLDLAATSAAVAATSGRRAKVELLAGALRALDPAEVPAGAGWLAGELRQRQTGVGYASLRDLPPPATEPTLTVAAVDAAIDEIAGVRGAGSQARRRALLNGLYAAATADEQRLLTGLFSGELRQGAQFGLLADAIARAADVPVTAVRRALLLAGDLREVAVAALDGGAAALAGFGLRVGRPLAPMLAQSAPSVDEALAATGTPAVVDVKLDGIRIQVHRSGSDIAVFTRSLDDITARVPEVVAAVRALPGRELVLDGEAIGLDATGRPLPFQQTSSRAARRVTPSSTGRSPVAPAVLAAAETTGQAVLTPYFFDLLHLDGEDLIDLPGRERWAALAGAVDESLLVGRLEVDGPEQAAAAFAAALAAGQEGVVVKAPDAPYDAGRRGAAWVKVKPRHTLDLVVLAVEWGSGRRKGWLSNLHLGARDPATGGFVMLGKTFKGLTDELLRWQTERFLDLAVERGDWVVRVRPEQVVEIAFDGVQTSSRYPGGVALRFARVVRYRDDKSAAEADTIDAVRAIQAGPSGG</sequence>
<proteinExistence type="inferred from homology"/>
<dbReference type="Pfam" id="PF04675">
    <property type="entry name" value="DNA_ligase_A_N"/>
    <property type="match status" value="1"/>
</dbReference>
<dbReference type="HAMAP" id="MF_00407">
    <property type="entry name" value="DNA_ligase"/>
    <property type="match status" value="1"/>
</dbReference>
<keyword evidence="5 14" id="KW-0547">Nucleotide-binding</keyword>
<dbReference type="GO" id="GO:0006281">
    <property type="term" value="P:DNA repair"/>
    <property type="evidence" value="ECO:0007669"/>
    <property type="project" value="UniProtKB-UniRule"/>
</dbReference>
<comment type="catalytic activity">
    <reaction evidence="12 14 15">
        <text>ATP + (deoxyribonucleotide)n-3'-hydroxyl + 5'-phospho-(deoxyribonucleotide)m = (deoxyribonucleotide)n+m + AMP + diphosphate.</text>
        <dbReference type="EC" id="6.5.1.1"/>
    </reaction>
</comment>
<evidence type="ECO:0000313" key="18">
    <source>
        <dbReference type="EMBL" id="SBV30041.1"/>
    </source>
</evidence>
<evidence type="ECO:0000256" key="2">
    <source>
        <dbReference type="ARBA" id="ARBA00022618"/>
    </source>
</evidence>
<dbReference type="PANTHER" id="PTHR45674:SF13">
    <property type="entry name" value="DNA LIGASE-RELATED"/>
    <property type="match status" value="1"/>
</dbReference>
<dbReference type="FunFam" id="2.40.50.140:FF:000163">
    <property type="entry name" value="Probable DNA ligase"/>
    <property type="match status" value="1"/>
</dbReference>
<dbReference type="InterPro" id="IPR050191">
    <property type="entry name" value="ATP-dep_DNA_ligase"/>
</dbReference>
<dbReference type="PATRIC" id="fig|307121.4.peg.5737"/>
<keyword evidence="11 14" id="KW-0131">Cell cycle</keyword>
<dbReference type="EC" id="6.5.1.1" evidence="14"/>
<dbReference type="NCBIfam" id="TIGR00574">
    <property type="entry name" value="dnl1"/>
    <property type="match status" value="1"/>
</dbReference>
<evidence type="ECO:0000256" key="11">
    <source>
        <dbReference type="ARBA" id="ARBA00023306"/>
    </source>
</evidence>
<dbReference type="GO" id="GO:0051301">
    <property type="term" value="P:cell division"/>
    <property type="evidence" value="ECO:0007669"/>
    <property type="project" value="UniProtKB-KW"/>
</dbReference>
<dbReference type="SUPFAM" id="SSF50249">
    <property type="entry name" value="Nucleic acid-binding proteins"/>
    <property type="match status" value="1"/>
</dbReference>
<comment type="function">
    <text evidence="13 14">DNA ligase that seals nicks in double-stranded DNA during DNA replication, DNA recombination and DNA repair.</text>
</comment>
<evidence type="ECO:0000256" key="14">
    <source>
        <dbReference type="HAMAP-Rule" id="MF_00407"/>
    </source>
</evidence>
<dbReference type="AlphaFoldDB" id="A0A1C3NBW0"/>
<dbReference type="InterPro" id="IPR000977">
    <property type="entry name" value="DNA_ligase_ATP-dep"/>
</dbReference>
<dbReference type="InterPro" id="IPR012309">
    <property type="entry name" value="DNA_ligase_ATP-dep_C"/>
</dbReference>
<gene>
    <name evidence="14" type="primary">lig</name>
    <name evidence="18" type="ORF">GA0070620_5629</name>
</gene>
<dbReference type="InterPro" id="IPR012310">
    <property type="entry name" value="DNA_ligase_ATP-dep_cent"/>
</dbReference>
<dbReference type="PROSITE" id="PS50160">
    <property type="entry name" value="DNA_LIGASE_A3"/>
    <property type="match status" value="1"/>
</dbReference>
<dbReference type="InterPro" id="IPR012308">
    <property type="entry name" value="DNA_ligase_ATP-dep_N"/>
</dbReference>
<keyword evidence="19" id="KW-1185">Reference proteome</keyword>
<evidence type="ECO:0000256" key="15">
    <source>
        <dbReference type="RuleBase" id="RU000617"/>
    </source>
</evidence>
<evidence type="ECO:0000256" key="3">
    <source>
        <dbReference type="ARBA" id="ARBA00022705"/>
    </source>
</evidence>
<name>A0A1C3NBW0_9ACTN</name>
<dbReference type="InterPro" id="IPR022865">
    <property type="entry name" value="DNA_ligae_ATP-dep_bac/arc"/>
</dbReference>
<feature type="binding site" evidence="14">
    <location>
        <position position="396"/>
    </location>
    <ligand>
        <name>ATP</name>
        <dbReference type="ChEBI" id="CHEBI:30616"/>
    </ligand>
</feature>
<evidence type="ECO:0000256" key="8">
    <source>
        <dbReference type="ARBA" id="ARBA00022842"/>
    </source>
</evidence>
<protein>
    <recommendedName>
        <fullName evidence="14">Probable DNA ligase</fullName>
        <ecNumber evidence="14">6.5.1.1</ecNumber>
    </recommendedName>
    <alternativeName>
        <fullName evidence="14">Polydeoxyribonucleotide synthase [ATP]</fullName>
    </alternativeName>
</protein>
<keyword evidence="6 14" id="KW-0227">DNA damage</keyword>
<comment type="similarity">
    <text evidence="14 16">Belongs to the ATP-dependent DNA ligase family.</text>
</comment>
<dbReference type="Gene3D" id="3.30.470.30">
    <property type="entry name" value="DNA ligase/mRNA capping enzyme"/>
    <property type="match status" value="1"/>
</dbReference>
<dbReference type="GO" id="GO:0003677">
    <property type="term" value="F:DNA binding"/>
    <property type="evidence" value="ECO:0007669"/>
    <property type="project" value="InterPro"/>
</dbReference>
<dbReference type="CDD" id="cd07901">
    <property type="entry name" value="Adenylation_DNA_ligase_Arch_LigB"/>
    <property type="match status" value="1"/>
</dbReference>
<dbReference type="NCBIfam" id="NF002868">
    <property type="entry name" value="PRK03180.1"/>
    <property type="match status" value="1"/>
</dbReference>
<dbReference type="GO" id="GO:0005524">
    <property type="term" value="F:ATP binding"/>
    <property type="evidence" value="ECO:0007669"/>
    <property type="project" value="UniProtKB-UniRule"/>
</dbReference>
<dbReference type="STRING" id="307121.GA0070620_5629"/>
<dbReference type="InterPro" id="IPR016059">
    <property type="entry name" value="DNA_ligase_ATP-dep_CS"/>
</dbReference>
<keyword evidence="8 14" id="KW-0460">Magnesium</keyword>
<dbReference type="EMBL" id="LT598496">
    <property type="protein sequence ID" value="SBV30041.1"/>
    <property type="molecule type" value="Genomic_DNA"/>
</dbReference>
<evidence type="ECO:0000256" key="6">
    <source>
        <dbReference type="ARBA" id="ARBA00022763"/>
    </source>
</evidence>
<dbReference type="SUPFAM" id="SSF56091">
    <property type="entry name" value="DNA ligase/mRNA capping enzyme, catalytic domain"/>
    <property type="match status" value="1"/>
</dbReference>
<keyword evidence="4 14" id="KW-0479">Metal-binding</keyword>
<feature type="binding site" evidence="14">
    <location>
        <position position="219"/>
    </location>
    <ligand>
        <name>ATP</name>
        <dbReference type="ChEBI" id="CHEBI:30616"/>
    </ligand>
</feature>
<dbReference type="RefSeq" id="WP_172836516.1">
    <property type="nucleotide sequence ID" value="NZ_JBHRWG010000002.1"/>
</dbReference>
<accession>A0A1C3NBW0</accession>
<reference evidence="19" key="1">
    <citation type="submission" date="2016-06" db="EMBL/GenBank/DDBJ databases">
        <authorList>
            <person name="Varghese N."/>
        </authorList>
    </citation>
    <scope>NUCLEOTIDE SEQUENCE [LARGE SCALE GENOMIC DNA]</scope>
    <source>
        <strain evidence="19">DSM 45344</strain>
    </source>
</reference>
<evidence type="ECO:0000256" key="4">
    <source>
        <dbReference type="ARBA" id="ARBA00022723"/>
    </source>
</evidence>
<feature type="binding site" evidence="14">
    <location>
        <position position="263"/>
    </location>
    <ligand>
        <name>ATP</name>
        <dbReference type="ChEBI" id="CHEBI:30616"/>
    </ligand>
</feature>
<dbReference type="Pfam" id="PF04679">
    <property type="entry name" value="DNA_ligase_A_C"/>
    <property type="match status" value="1"/>
</dbReference>
<dbReference type="CDD" id="cd07972">
    <property type="entry name" value="OBF_DNA_ligase_Arch_LigB"/>
    <property type="match status" value="1"/>
</dbReference>
<keyword evidence="10 14" id="KW-0234">DNA repair</keyword>
<keyword evidence="7 14" id="KW-0067">ATP-binding</keyword>
<dbReference type="GO" id="GO:0071897">
    <property type="term" value="P:DNA biosynthetic process"/>
    <property type="evidence" value="ECO:0007669"/>
    <property type="project" value="InterPro"/>
</dbReference>
<comment type="cofactor">
    <cofactor evidence="14">
        <name>Mg(2+)</name>
        <dbReference type="ChEBI" id="CHEBI:18420"/>
    </cofactor>
</comment>
<dbReference type="Gene3D" id="2.40.50.140">
    <property type="entry name" value="Nucleic acid-binding proteins"/>
    <property type="match status" value="1"/>
</dbReference>